<keyword evidence="3" id="KW-1185">Reference proteome</keyword>
<proteinExistence type="predicted"/>
<dbReference type="EMBL" id="RHFK02000022">
    <property type="protein sequence ID" value="TWW55562.1"/>
    <property type="molecule type" value="Genomic_DNA"/>
</dbReference>
<dbReference type="AlphaFoldDB" id="A0A5C6MKA1"/>
<feature type="compositionally biased region" description="Low complexity" evidence="1">
    <location>
        <begin position="11"/>
        <end position="29"/>
    </location>
</feature>
<feature type="region of interest" description="Disordered" evidence="1">
    <location>
        <begin position="1"/>
        <end position="29"/>
    </location>
</feature>
<organism evidence="2 3">
    <name type="scientific">Takifugu flavidus</name>
    <name type="common">sansaifugu</name>
    <dbReference type="NCBI Taxonomy" id="433684"/>
    <lineage>
        <taxon>Eukaryota</taxon>
        <taxon>Metazoa</taxon>
        <taxon>Chordata</taxon>
        <taxon>Craniata</taxon>
        <taxon>Vertebrata</taxon>
        <taxon>Euteleostomi</taxon>
        <taxon>Actinopterygii</taxon>
        <taxon>Neopterygii</taxon>
        <taxon>Teleostei</taxon>
        <taxon>Neoteleostei</taxon>
        <taxon>Acanthomorphata</taxon>
        <taxon>Eupercaria</taxon>
        <taxon>Tetraodontiformes</taxon>
        <taxon>Tetradontoidea</taxon>
        <taxon>Tetraodontidae</taxon>
        <taxon>Takifugu</taxon>
    </lineage>
</organism>
<comment type="caution">
    <text evidence="2">The sequence shown here is derived from an EMBL/GenBank/DDBJ whole genome shotgun (WGS) entry which is preliminary data.</text>
</comment>
<gene>
    <name evidence="2" type="ORF">D4764_09G0006110</name>
</gene>
<protein>
    <submittedName>
        <fullName evidence="2">Uncharacterized protein</fullName>
    </submittedName>
</protein>
<accession>A0A5C6MKA1</accession>
<reference evidence="2 3" key="1">
    <citation type="submission" date="2019-04" db="EMBL/GenBank/DDBJ databases">
        <title>Chromosome genome assembly for Takifugu flavidus.</title>
        <authorList>
            <person name="Xiao S."/>
        </authorList>
    </citation>
    <scope>NUCLEOTIDE SEQUENCE [LARGE SCALE GENOMIC DNA]</scope>
    <source>
        <strain evidence="2">HTHZ2018</strain>
        <tissue evidence="2">Muscle</tissue>
    </source>
</reference>
<feature type="region of interest" description="Disordered" evidence="1">
    <location>
        <begin position="74"/>
        <end position="111"/>
    </location>
</feature>
<evidence type="ECO:0000313" key="2">
    <source>
        <dbReference type="EMBL" id="TWW55562.1"/>
    </source>
</evidence>
<name>A0A5C6MKA1_9TELE</name>
<evidence type="ECO:0000256" key="1">
    <source>
        <dbReference type="SAM" id="MobiDB-lite"/>
    </source>
</evidence>
<feature type="compositionally biased region" description="Basic residues" evidence="1">
    <location>
        <begin position="98"/>
        <end position="111"/>
    </location>
</feature>
<sequence>MKEVHSTAGGIHQQQRQQQQQQQFQIRPHLQLQPGVTDREGNLMSHLPCVISDRLAFSTVDSDVHRGGAVSPWRRAVSSPERMQDVVKHPASTPPPTHHQHHYHHHTGLFQ</sequence>
<evidence type="ECO:0000313" key="3">
    <source>
        <dbReference type="Proteomes" id="UP000324091"/>
    </source>
</evidence>
<dbReference type="Proteomes" id="UP000324091">
    <property type="component" value="Chromosome 9"/>
</dbReference>